<proteinExistence type="predicted"/>
<comment type="caution">
    <text evidence="2">The sequence shown here is derived from an EMBL/GenBank/DDBJ whole genome shotgun (WGS) entry which is preliminary data.</text>
</comment>
<organism evidence="2 3">
    <name type="scientific">Pomacea canaliculata</name>
    <name type="common">Golden apple snail</name>
    <dbReference type="NCBI Taxonomy" id="400727"/>
    <lineage>
        <taxon>Eukaryota</taxon>
        <taxon>Metazoa</taxon>
        <taxon>Spiralia</taxon>
        <taxon>Lophotrochozoa</taxon>
        <taxon>Mollusca</taxon>
        <taxon>Gastropoda</taxon>
        <taxon>Caenogastropoda</taxon>
        <taxon>Architaenioglossa</taxon>
        <taxon>Ampullarioidea</taxon>
        <taxon>Ampullariidae</taxon>
        <taxon>Pomacea</taxon>
    </lineage>
</organism>
<keyword evidence="3" id="KW-1185">Reference proteome</keyword>
<evidence type="ECO:0000256" key="1">
    <source>
        <dbReference type="SAM" id="MobiDB-lite"/>
    </source>
</evidence>
<sequence length="208" mass="23349">MSGQASMYMFESPLRAVPATPVITYRIPQQRSSEEATVPSFSGDLAQPSTPLTHGINPNPRNIFTPPNPFPFFIERLAERVDEPNQRIEQFSGQHYTVHSNQNVHKAKAVFRVLQRSKSVETSEQVVPCIPSPTMKTISPECTPGKSTGMVPSHGRYLTGMAGSRQCLQQRRLRISKRLLKSQTVTYSQNQTETNKQIRLFTGDDIFA</sequence>
<accession>A0A2T7PFV0</accession>
<dbReference type="AlphaFoldDB" id="A0A2T7PFV0"/>
<evidence type="ECO:0000313" key="3">
    <source>
        <dbReference type="Proteomes" id="UP000245119"/>
    </source>
</evidence>
<gene>
    <name evidence="2" type="ORF">C0Q70_07739</name>
</gene>
<protein>
    <submittedName>
        <fullName evidence="2">Uncharacterized protein</fullName>
    </submittedName>
</protein>
<feature type="region of interest" description="Disordered" evidence="1">
    <location>
        <begin position="28"/>
        <end position="60"/>
    </location>
</feature>
<evidence type="ECO:0000313" key="2">
    <source>
        <dbReference type="EMBL" id="PVD32306.1"/>
    </source>
</evidence>
<reference evidence="2 3" key="1">
    <citation type="submission" date="2018-04" db="EMBL/GenBank/DDBJ databases">
        <title>The genome of golden apple snail Pomacea canaliculata provides insight into stress tolerance and invasive adaptation.</title>
        <authorList>
            <person name="Liu C."/>
            <person name="Liu B."/>
            <person name="Ren Y."/>
            <person name="Zhang Y."/>
            <person name="Wang H."/>
            <person name="Li S."/>
            <person name="Jiang F."/>
            <person name="Yin L."/>
            <person name="Zhang G."/>
            <person name="Qian W."/>
            <person name="Fan W."/>
        </authorList>
    </citation>
    <scope>NUCLEOTIDE SEQUENCE [LARGE SCALE GENOMIC DNA]</scope>
    <source>
        <strain evidence="2">SZHN2017</strain>
        <tissue evidence="2">Muscle</tissue>
    </source>
</reference>
<dbReference type="Proteomes" id="UP000245119">
    <property type="component" value="Linkage Group LG4"/>
</dbReference>
<name>A0A2T7PFV0_POMCA</name>
<dbReference type="EMBL" id="PZQS01000004">
    <property type="protein sequence ID" value="PVD32306.1"/>
    <property type="molecule type" value="Genomic_DNA"/>
</dbReference>